<dbReference type="Pfam" id="PF04480">
    <property type="entry name" value="DUF559"/>
    <property type="match status" value="1"/>
</dbReference>
<comment type="caution">
    <text evidence="2">The sequence shown here is derived from an EMBL/GenBank/DDBJ whole genome shotgun (WGS) entry which is preliminary data.</text>
</comment>
<sequence length="82" mass="9878">MQVLRKDSSGRNRYLDAYWEEHKLHVEIDGAHHMEVRHWTADMLRQNEVWLEGDCVLRFPAHLIKTQPELVMERIRQTLTGR</sequence>
<name>A0A8J3QH63_9ACTN</name>
<keyword evidence="3" id="KW-1185">Reference proteome</keyword>
<protein>
    <recommendedName>
        <fullName evidence="1">DUF559 domain-containing protein</fullName>
    </recommendedName>
</protein>
<proteinExistence type="predicted"/>
<dbReference type="EMBL" id="BONY01000098">
    <property type="protein sequence ID" value="GIH10546.1"/>
    <property type="molecule type" value="Genomic_DNA"/>
</dbReference>
<reference evidence="2" key="1">
    <citation type="submission" date="2021-01" db="EMBL/GenBank/DDBJ databases">
        <title>Whole genome shotgun sequence of Rhizocola hellebori NBRC 109834.</title>
        <authorList>
            <person name="Komaki H."/>
            <person name="Tamura T."/>
        </authorList>
    </citation>
    <scope>NUCLEOTIDE SEQUENCE</scope>
    <source>
        <strain evidence="2">NBRC 109834</strain>
    </source>
</reference>
<evidence type="ECO:0000313" key="3">
    <source>
        <dbReference type="Proteomes" id="UP000612899"/>
    </source>
</evidence>
<gene>
    <name evidence="2" type="ORF">Rhe02_86130</name>
</gene>
<evidence type="ECO:0000313" key="2">
    <source>
        <dbReference type="EMBL" id="GIH10546.1"/>
    </source>
</evidence>
<dbReference type="AlphaFoldDB" id="A0A8J3QH63"/>
<organism evidence="2 3">
    <name type="scientific">Rhizocola hellebori</name>
    <dbReference type="NCBI Taxonomy" id="1392758"/>
    <lineage>
        <taxon>Bacteria</taxon>
        <taxon>Bacillati</taxon>
        <taxon>Actinomycetota</taxon>
        <taxon>Actinomycetes</taxon>
        <taxon>Micromonosporales</taxon>
        <taxon>Micromonosporaceae</taxon>
        <taxon>Rhizocola</taxon>
    </lineage>
</organism>
<dbReference type="Proteomes" id="UP000612899">
    <property type="component" value="Unassembled WGS sequence"/>
</dbReference>
<dbReference type="InterPro" id="IPR007569">
    <property type="entry name" value="DUF559"/>
</dbReference>
<evidence type="ECO:0000259" key="1">
    <source>
        <dbReference type="Pfam" id="PF04480"/>
    </source>
</evidence>
<accession>A0A8J3QH63</accession>
<feature type="domain" description="DUF559" evidence="1">
    <location>
        <begin position="15"/>
        <end position="79"/>
    </location>
</feature>
<dbReference type="Gene3D" id="3.40.960.10">
    <property type="entry name" value="VSR Endonuclease"/>
    <property type="match status" value="1"/>
</dbReference>